<gene>
    <name evidence="13" type="ORF">AYI70_g7807</name>
</gene>
<feature type="compositionally biased region" description="Low complexity" evidence="10">
    <location>
        <begin position="186"/>
        <end position="204"/>
    </location>
</feature>
<dbReference type="InterPro" id="IPR017441">
    <property type="entry name" value="Protein_kinase_ATP_BS"/>
</dbReference>
<comment type="catalytic activity">
    <reaction evidence="7">
        <text>L-threonyl-[protein] + ATP = O-phospho-L-threonyl-[protein] + ADP + H(+)</text>
        <dbReference type="Rhea" id="RHEA:46608"/>
        <dbReference type="Rhea" id="RHEA-COMP:11060"/>
        <dbReference type="Rhea" id="RHEA-COMP:11605"/>
        <dbReference type="ChEBI" id="CHEBI:15378"/>
        <dbReference type="ChEBI" id="CHEBI:30013"/>
        <dbReference type="ChEBI" id="CHEBI:30616"/>
        <dbReference type="ChEBI" id="CHEBI:61977"/>
        <dbReference type="ChEBI" id="CHEBI:456216"/>
        <dbReference type="EC" id="2.7.11.11"/>
    </reaction>
</comment>
<keyword evidence="5 13" id="KW-0418">Kinase</keyword>
<dbReference type="GO" id="GO:0005524">
    <property type="term" value="F:ATP binding"/>
    <property type="evidence" value="ECO:0007669"/>
    <property type="project" value="UniProtKB-UniRule"/>
</dbReference>
<proteinExistence type="predicted"/>
<dbReference type="PROSITE" id="PS50011">
    <property type="entry name" value="PROTEIN_KINASE_DOM"/>
    <property type="match status" value="1"/>
</dbReference>
<accession>A0A1R1XIW4</accession>
<dbReference type="PROSITE" id="PS00108">
    <property type="entry name" value="PROTEIN_KINASE_ST"/>
    <property type="match status" value="1"/>
</dbReference>
<keyword evidence="2" id="KW-0723">Serine/threonine-protein kinase</keyword>
<dbReference type="PROSITE" id="PS00107">
    <property type="entry name" value="PROTEIN_KINASE_ATP"/>
    <property type="match status" value="1"/>
</dbReference>
<dbReference type="SMART" id="SM00133">
    <property type="entry name" value="S_TK_X"/>
    <property type="match status" value="1"/>
</dbReference>
<evidence type="ECO:0000256" key="3">
    <source>
        <dbReference type="ARBA" id="ARBA00022679"/>
    </source>
</evidence>
<evidence type="ECO:0000256" key="1">
    <source>
        <dbReference type="ARBA" id="ARBA00012444"/>
    </source>
</evidence>
<dbReference type="Pfam" id="PF00069">
    <property type="entry name" value="Pkinase"/>
    <property type="match status" value="1"/>
</dbReference>
<evidence type="ECO:0000256" key="8">
    <source>
        <dbReference type="ARBA" id="ARBA00047454"/>
    </source>
</evidence>
<evidence type="ECO:0000313" key="13">
    <source>
        <dbReference type="EMBL" id="OMJ14550.1"/>
    </source>
</evidence>
<feature type="compositionally biased region" description="Polar residues" evidence="10">
    <location>
        <begin position="147"/>
        <end position="163"/>
    </location>
</feature>
<evidence type="ECO:0000256" key="4">
    <source>
        <dbReference type="ARBA" id="ARBA00022741"/>
    </source>
</evidence>
<dbReference type="Gene3D" id="1.10.510.10">
    <property type="entry name" value="Transferase(Phosphotransferase) domain 1"/>
    <property type="match status" value="1"/>
</dbReference>
<dbReference type="SUPFAM" id="SSF56112">
    <property type="entry name" value="Protein kinase-like (PK-like)"/>
    <property type="match status" value="1"/>
</dbReference>
<keyword evidence="3" id="KW-0808">Transferase</keyword>
<feature type="compositionally biased region" description="Polar residues" evidence="10">
    <location>
        <begin position="240"/>
        <end position="252"/>
    </location>
</feature>
<feature type="domain" description="AGC-kinase C-terminal" evidence="12">
    <location>
        <begin position="642"/>
        <end position="697"/>
    </location>
</feature>
<dbReference type="GO" id="GO:0004691">
    <property type="term" value="F:cAMP-dependent protein kinase activity"/>
    <property type="evidence" value="ECO:0007669"/>
    <property type="project" value="UniProtKB-EC"/>
</dbReference>
<dbReference type="InterPro" id="IPR008271">
    <property type="entry name" value="Ser/Thr_kinase_AS"/>
</dbReference>
<dbReference type="GO" id="GO:0005634">
    <property type="term" value="C:nucleus"/>
    <property type="evidence" value="ECO:0007669"/>
    <property type="project" value="TreeGrafter"/>
</dbReference>
<dbReference type="Gene3D" id="3.30.200.20">
    <property type="entry name" value="Phosphorylase Kinase, domain 1"/>
    <property type="match status" value="1"/>
</dbReference>
<dbReference type="SMART" id="SM00220">
    <property type="entry name" value="S_TKc"/>
    <property type="match status" value="1"/>
</dbReference>
<evidence type="ECO:0000256" key="9">
    <source>
        <dbReference type="PROSITE-ProRule" id="PRU10141"/>
    </source>
</evidence>
<feature type="domain" description="Protein kinase" evidence="11">
    <location>
        <begin position="387"/>
        <end position="641"/>
    </location>
</feature>
<dbReference type="OrthoDB" id="63267at2759"/>
<dbReference type="PANTHER" id="PTHR24353">
    <property type="entry name" value="CYCLIC NUCLEOTIDE-DEPENDENT PROTEIN KINASE"/>
    <property type="match status" value="1"/>
</dbReference>
<keyword evidence="14" id="KW-1185">Reference proteome</keyword>
<dbReference type="STRING" id="133412.A0A1R1XIW4"/>
<evidence type="ECO:0000256" key="2">
    <source>
        <dbReference type="ARBA" id="ARBA00022527"/>
    </source>
</evidence>
<dbReference type="CDD" id="cd05580">
    <property type="entry name" value="STKc_PKA_like"/>
    <property type="match status" value="1"/>
</dbReference>
<dbReference type="EMBL" id="LSSN01003018">
    <property type="protein sequence ID" value="OMJ14550.1"/>
    <property type="molecule type" value="Genomic_DNA"/>
</dbReference>
<feature type="compositionally biased region" description="Polar residues" evidence="10">
    <location>
        <begin position="217"/>
        <end position="228"/>
    </location>
</feature>
<sequence length="697" mass="77082">MGFFSKIFKSFRKNKTEKKEKESNKEPEELVVNNLEETSQEADLGSSGGGGVNSEDKPKVEAAAAETAAAETAADSEDKEESMGHRLSKLRKSVNGSVDEIDADRKISDDYKNFLKKESEKKKLDAPTKGDPQKDKPGKSPLADNGGNHSSSNNAKSGENVQKSPAARDNEAKKVGSEESISNTPGNKGVSKSVKSTSSNNNVGDNNAEPADEKSGKNANSKLLSVNTGKKLPSEKSSRASENLSSKSQPSSPGKDEDGESGRDPSVLTVNSSNSKPDNLDSEKMLAKKILSSKMGEMGGAGMNNDVNEDEDGQLTADPTKDNKNSDRNTLLEGSAADKMEKEVGEKPASKEHTKPAIDSVVSSSTKDLGIFDGPRAETNKVNIKAFKFYRTVGTGSFGRVRLVKHRSSGNFYAVKILNKDQVVKSKQVEHINTERAALAFCNCPFIVKIHGTSQDSLRLFMFMEYIVGGEMFTYLRRYKKFPSPVAKFYSAEVLVAFEYLHGHDIIYRDLKPENLLIDKDGHIKLTDLGFAKHVPDITWTLCGTPDYLAPEIIQSKGYGKSVDWYSLGVLIFEMIAGYPPFYEDDHYKLYERILANRIQWPSKFDKSAADLVRKLVTPDLTKRYGNLKNGVKDIINHKWYEEVDWVKLASKRISAPLIPSIKEDGDTSNFDKYPETNDEYGDNSTRDPYRNLFLKF</sequence>
<feature type="compositionally biased region" description="Basic and acidic residues" evidence="10">
    <location>
        <begin position="17"/>
        <end position="28"/>
    </location>
</feature>
<reference evidence="13 14" key="1">
    <citation type="submission" date="2017-01" db="EMBL/GenBank/DDBJ databases">
        <authorList>
            <person name="Mah S.A."/>
            <person name="Swanson W.J."/>
            <person name="Moy G.W."/>
            <person name="Vacquier V.D."/>
        </authorList>
    </citation>
    <scope>NUCLEOTIDE SEQUENCE [LARGE SCALE GENOMIC DNA]</scope>
    <source>
        <strain evidence="13 14">GSMNP</strain>
    </source>
</reference>
<evidence type="ECO:0000256" key="10">
    <source>
        <dbReference type="SAM" id="MobiDB-lite"/>
    </source>
</evidence>
<evidence type="ECO:0000259" key="12">
    <source>
        <dbReference type="PROSITE" id="PS51285"/>
    </source>
</evidence>
<keyword evidence="4 9" id="KW-0547">Nucleotide-binding</keyword>
<evidence type="ECO:0000259" key="11">
    <source>
        <dbReference type="PROSITE" id="PS50011"/>
    </source>
</evidence>
<name>A0A1R1XIW4_9FUNG</name>
<feature type="region of interest" description="Disordered" evidence="10">
    <location>
        <begin position="667"/>
        <end position="686"/>
    </location>
</feature>
<dbReference type="FunFam" id="1.10.510.10:FF:000005">
    <property type="entry name" value="cAMP-dependent protein kinase catalytic subunit alpha"/>
    <property type="match status" value="1"/>
</dbReference>
<feature type="compositionally biased region" description="Basic and acidic residues" evidence="10">
    <location>
        <begin position="103"/>
        <end position="138"/>
    </location>
</feature>
<dbReference type="AlphaFoldDB" id="A0A1R1XIW4"/>
<dbReference type="InterPro" id="IPR011009">
    <property type="entry name" value="Kinase-like_dom_sf"/>
</dbReference>
<feature type="compositionally biased region" description="Polar residues" evidence="10">
    <location>
        <begin position="268"/>
        <end position="277"/>
    </location>
</feature>
<dbReference type="GO" id="GO:0005829">
    <property type="term" value="C:cytosol"/>
    <property type="evidence" value="ECO:0007669"/>
    <property type="project" value="TreeGrafter"/>
</dbReference>
<feature type="compositionally biased region" description="Basic and acidic residues" evidence="10">
    <location>
        <begin position="254"/>
        <end position="263"/>
    </location>
</feature>
<organism evidence="13 14">
    <name type="scientific">Smittium culicis</name>
    <dbReference type="NCBI Taxonomy" id="133412"/>
    <lineage>
        <taxon>Eukaryota</taxon>
        <taxon>Fungi</taxon>
        <taxon>Fungi incertae sedis</taxon>
        <taxon>Zoopagomycota</taxon>
        <taxon>Kickxellomycotina</taxon>
        <taxon>Harpellomycetes</taxon>
        <taxon>Harpellales</taxon>
        <taxon>Legeriomycetaceae</taxon>
        <taxon>Smittium</taxon>
    </lineage>
</organism>
<evidence type="ECO:0000256" key="6">
    <source>
        <dbReference type="ARBA" id="ARBA00022840"/>
    </source>
</evidence>
<evidence type="ECO:0000313" key="14">
    <source>
        <dbReference type="Proteomes" id="UP000187283"/>
    </source>
</evidence>
<dbReference type="InterPro" id="IPR000719">
    <property type="entry name" value="Prot_kinase_dom"/>
</dbReference>
<comment type="caution">
    <text evidence="13">The sequence shown here is derived from an EMBL/GenBank/DDBJ whole genome shotgun (WGS) entry which is preliminary data.</text>
</comment>
<protein>
    <recommendedName>
        <fullName evidence="1">cAMP-dependent protein kinase</fullName>
        <ecNumber evidence="1">2.7.11.11</ecNumber>
    </recommendedName>
</protein>
<dbReference type="GO" id="GO:0005952">
    <property type="term" value="C:cAMP-dependent protein kinase complex"/>
    <property type="evidence" value="ECO:0007669"/>
    <property type="project" value="TreeGrafter"/>
</dbReference>
<dbReference type="EC" id="2.7.11.11" evidence="1"/>
<dbReference type="InterPro" id="IPR000961">
    <property type="entry name" value="AGC-kinase_C"/>
</dbReference>
<feature type="binding site" evidence="9">
    <location>
        <position position="416"/>
    </location>
    <ligand>
        <name>ATP</name>
        <dbReference type="ChEBI" id="CHEBI:30616"/>
    </ligand>
</feature>
<feature type="compositionally biased region" description="Basic and acidic residues" evidence="10">
    <location>
        <begin position="336"/>
        <end position="356"/>
    </location>
</feature>
<feature type="compositionally biased region" description="Basic and acidic residues" evidence="10">
    <location>
        <begin position="166"/>
        <end position="177"/>
    </location>
</feature>
<evidence type="ECO:0000256" key="7">
    <source>
        <dbReference type="ARBA" id="ARBA00047292"/>
    </source>
</evidence>
<keyword evidence="6 9" id="KW-0067">ATP-binding</keyword>
<dbReference type="PANTHER" id="PTHR24353:SF153">
    <property type="entry name" value="CAMP-DEPENDENT PROTEIN KINASE CATALYTIC SUBUNIT 1"/>
    <property type="match status" value="1"/>
</dbReference>
<dbReference type="PROSITE" id="PS51285">
    <property type="entry name" value="AGC_KINASE_CTER"/>
    <property type="match status" value="1"/>
</dbReference>
<comment type="catalytic activity">
    <reaction evidence="8">
        <text>L-seryl-[protein] + ATP = O-phospho-L-seryl-[protein] + ADP + H(+)</text>
        <dbReference type="Rhea" id="RHEA:17989"/>
        <dbReference type="Rhea" id="RHEA-COMP:9863"/>
        <dbReference type="Rhea" id="RHEA-COMP:11604"/>
        <dbReference type="ChEBI" id="CHEBI:15378"/>
        <dbReference type="ChEBI" id="CHEBI:29999"/>
        <dbReference type="ChEBI" id="CHEBI:30616"/>
        <dbReference type="ChEBI" id="CHEBI:83421"/>
        <dbReference type="ChEBI" id="CHEBI:456216"/>
        <dbReference type="EC" id="2.7.11.11"/>
    </reaction>
</comment>
<dbReference type="Proteomes" id="UP000187283">
    <property type="component" value="Unassembled WGS sequence"/>
</dbReference>
<evidence type="ECO:0000256" key="5">
    <source>
        <dbReference type="ARBA" id="ARBA00022777"/>
    </source>
</evidence>
<feature type="region of interest" description="Disordered" evidence="10">
    <location>
        <begin position="1"/>
        <end position="360"/>
    </location>
</feature>
<feature type="compositionally biased region" description="Low complexity" evidence="10">
    <location>
        <begin position="61"/>
        <end position="73"/>
    </location>
</feature>